<dbReference type="AlphaFoldDB" id="A0A916ZNZ0"/>
<keyword evidence="2" id="KW-1185">Reference proteome</keyword>
<dbReference type="Proteomes" id="UP000635071">
    <property type="component" value="Unassembled WGS sequence"/>
</dbReference>
<reference evidence="1" key="1">
    <citation type="journal article" date="2014" name="Int. J. Syst. Evol. Microbiol.">
        <title>Complete genome sequence of Corynebacterium casei LMG S-19264T (=DSM 44701T), isolated from a smear-ripened cheese.</title>
        <authorList>
            <consortium name="US DOE Joint Genome Institute (JGI-PGF)"/>
            <person name="Walter F."/>
            <person name="Albersmeier A."/>
            <person name="Kalinowski J."/>
            <person name="Ruckert C."/>
        </authorList>
    </citation>
    <scope>NUCLEOTIDE SEQUENCE</scope>
    <source>
        <strain evidence="1">CGMCC 1.15519</strain>
    </source>
</reference>
<name>A0A916ZNZ0_9SPHN</name>
<dbReference type="RefSeq" id="WP_188762000.1">
    <property type="nucleotide sequence ID" value="NZ_BMJM01000003.1"/>
</dbReference>
<proteinExistence type="predicted"/>
<reference evidence="1" key="2">
    <citation type="submission" date="2020-09" db="EMBL/GenBank/DDBJ databases">
        <authorList>
            <person name="Sun Q."/>
            <person name="Zhou Y."/>
        </authorList>
    </citation>
    <scope>NUCLEOTIDE SEQUENCE</scope>
    <source>
        <strain evidence="1">CGMCC 1.15519</strain>
    </source>
</reference>
<comment type="caution">
    <text evidence="1">The sequence shown here is derived from an EMBL/GenBank/DDBJ whole genome shotgun (WGS) entry which is preliminary data.</text>
</comment>
<dbReference type="Pfam" id="PF12616">
    <property type="entry name" value="DUF3775"/>
    <property type="match status" value="1"/>
</dbReference>
<organism evidence="1 2">
    <name type="scientific">Sandarakinorhabdus glacialis</name>
    <dbReference type="NCBI Taxonomy" id="1614636"/>
    <lineage>
        <taxon>Bacteria</taxon>
        <taxon>Pseudomonadati</taxon>
        <taxon>Pseudomonadota</taxon>
        <taxon>Alphaproteobacteria</taxon>
        <taxon>Sphingomonadales</taxon>
        <taxon>Sphingosinicellaceae</taxon>
        <taxon>Sandarakinorhabdus</taxon>
    </lineage>
</organism>
<dbReference type="EMBL" id="BMJM01000003">
    <property type="protein sequence ID" value="GGE07007.1"/>
    <property type="molecule type" value="Genomic_DNA"/>
</dbReference>
<dbReference type="InterPro" id="IPR022254">
    <property type="entry name" value="DUF3775"/>
</dbReference>
<gene>
    <name evidence="1" type="ORF">GCM10011529_11750</name>
</gene>
<evidence type="ECO:0008006" key="3">
    <source>
        <dbReference type="Google" id="ProtNLM"/>
    </source>
</evidence>
<evidence type="ECO:0000313" key="1">
    <source>
        <dbReference type="EMBL" id="GGE07007.1"/>
    </source>
</evidence>
<evidence type="ECO:0000313" key="2">
    <source>
        <dbReference type="Proteomes" id="UP000635071"/>
    </source>
</evidence>
<accession>A0A916ZNZ0</accession>
<protein>
    <recommendedName>
        <fullName evidence="3">DUF3775 domain-containing protein</fullName>
    </recommendedName>
</protein>
<sequence length="138" mass="14931">MELTIAVEIVCRIVQRAREFEALIPDTDPDDASDPVDDDQLDEIEDDLDEDGNENPAEIELRAIVDDLAEDEQAEVIALAMVGRGTFEADEWADALDAATEEIDSAADWMLGQPTFSTDLEAGLAAFDLSCDGVGTLV</sequence>